<evidence type="ECO:0000313" key="3">
    <source>
        <dbReference type="Proteomes" id="UP001279734"/>
    </source>
</evidence>
<dbReference type="AlphaFoldDB" id="A0AAD3S7K5"/>
<protein>
    <submittedName>
        <fullName evidence="2">Uncharacterized protein</fullName>
    </submittedName>
</protein>
<organism evidence="2 3">
    <name type="scientific">Nepenthes gracilis</name>
    <name type="common">Slender pitcher plant</name>
    <dbReference type="NCBI Taxonomy" id="150966"/>
    <lineage>
        <taxon>Eukaryota</taxon>
        <taxon>Viridiplantae</taxon>
        <taxon>Streptophyta</taxon>
        <taxon>Embryophyta</taxon>
        <taxon>Tracheophyta</taxon>
        <taxon>Spermatophyta</taxon>
        <taxon>Magnoliopsida</taxon>
        <taxon>eudicotyledons</taxon>
        <taxon>Gunneridae</taxon>
        <taxon>Pentapetalae</taxon>
        <taxon>Caryophyllales</taxon>
        <taxon>Nepenthaceae</taxon>
        <taxon>Nepenthes</taxon>
    </lineage>
</organism>
<comment type="caution">
    <text evidence="2">The sequence shown here is derived from an EMBL/GenBank/DDBJ whole genome shotgun (WGS) entry which is preliminary data.</text>
</comment>
<reference evidence="2" key="1">
    <citation type="submission" date="2023-05" db="EMBL/GenBank/DDBJ databases">
        <title>Nepenthes gracilis genome sequencing.</title>
        <authorList>
            <person name="Fukushima K."/>
        </authorList>
    </citation>
    <scope>NUCLEOTIDE SEQUENCE</scope>
    <source>
        <strain evidence="2">SING2019-196</strain>
    </source>
</reference>
<evidence type="ECO:0000256" key="1">
    <source>
        <dbReference type="SAM" id="MobiDB-lite"/>
    </source>
</evidence>
<keyword evidence="3" id="KW-1185">Reference proteome</keyword>
<accession>A0AAD3S7K5</accession>
<feature type="compositionally biased region" description="Polar residues" evidence="1">
    <location>
        <begin position="221"/>
        <end position="242"/>
    </location>
</feature>
<dbReference type="Proteomes" id="UP001279734">
    <property type="component" value="Unassembled WGS sequence"/>
</dbReference>
<feature type="region of interest" description="Disordered" evidence="1">
    <location>
        <begin position="209"/>
        <end position="242"/>
    </location>
</feature>
<feature type="region of interest" description="Disordered" evidence="1">
    <location>
        <begin position="96"/>
        <end position="119"/>
    </location>
</feature>
<dbReference type="EMBL" id="BSYO01000006">
    <property type="protein sequence ID" value="GMH05915.1"/>
    <property type="molecule type" value="Genomic_DNA"/>
</dbReference>
<evidence type="ECO:0000313" key="2">
    <source>
        <dbReference type="EMBL" id="GMH05915.1"/>
    </source>
</evidence>
<gene>
    <name evidence="2" type="ORF">Nepgr_007755</name>
</gene>
<name>A0AAD3S7K5_NEPGR</name>
<proteinExistence type="predicted"/>
<sequence length="242" mass="25858">MSDPLYAHPEFQSAGSTQNMSCYHFPSVPPQSIDNLSDNPSPFNPNVFPPLPAARASPLLGYLSSLRPSTLSENCPSIESESHVCLLVDSSLRVKSDTPNDSHTNGASQVPVANPSRRQDVSLTASVLSSHDEVKAEAKLKIGESSSSIFPLDPRNIISKTEEKAFPKTAGPGSLTSLNVNSEVTPLVTSSSIPDPDKLKLKPTKTMIEFPYPTPPLDASRSATDGSEGRSSNLRIQTKNCA</sequence>